<name>A0AAV7MAW6_PLEWA</name>
<keyword evidence="2" id="KW-1185">Reference proteome</keyword>
<reference evidence="1" key="1">
    <citation type="journal article" date="2022" name="bioRxiv">
        <title>Sequencing and chromosome-scale assembly of the giantPleurodeles waltlgenome.</title>
        <authorList>
            <person name="Brown T."/>
            <person name="Elewa A."/>
            <person name="Iarovenko S."/>
            <person name="Subramanian E."/>
            <person name="Araus A.J."/>
            <person name="Petzold A."/>
            <person name="Susuki M."/>
            <person name="Suzuki K.-i.T."/>
            <person name="Hayashi T."/>
            <person name="Toyoda A."/>
            <person name="Oliveira C."/>
            <person name="Osipova E."/>
            <person name="Leigh N.D."/>
            <person name="Simon A."/>
            <person name="Yun M.H."/>
        </authorList>
    </citation>
    <scope>NUCLEOTIDE SEQUENCE</scope>
    <source>
        <strain evidence="1">20211129_DDA</strain>
        <tissue evidence="1">Liver</tissue>
    </source>
</reference>
<protein>
    <submittedName>
        <fullName evidence="1">Uncharacterized protein</fullName>
    </submittedName>
</protein>
<sequence>MLGVVTAVRTVILRELMRVEDSLGPLEKAAVVQTQPAQKLQEARSEHAELLKHLRKVDYAKHRERTYNERDKAGALLARLMKDEPSPTPILHINTPQQTSINTQLEINEAFRDYYTTLYSAPPEFDQGHLKAFLFDIKLLMFAD</sequence>
<proteinExistence type="predicted"/>
<dbReference type="EMBL" id="JANPWB010000014">
    <property type="protein sequence ID" value="KAJ1099632.1"/>
    <property type="molecule type" value="Genomic_DNA"/>
</dbReference>
<accession>A0AAV7MAW6</accession>
<gene>
    <name evidence="1" type="ORF">NDU88_004731</name>
</gene>
<evidence type="ECO:0000313" key="1">
    <source>
        <dbReference type="EMBL" id="KAJ1099632.1"/>
    </source>
</evidence>
<comment type="caution">
    <text evidence="1">The sequence shown here is derived from an EMBL/GenBank/DDBJ whole genome shotgun (WGS) entry which is preliminary data.</text>
</comment>
<dbReference type="Proteomes" id="UP001066276">
    <property type="component" value="Chromosome 10"/>
</dbReference>
<organism evidence="1 2">
    <name type="scientific">Pleurodeles waltl</name>
    <name type="common">Iberian ribbed newt</name>
    <dbReference type="NCBI Taxonomy" id="8319"/>
    <lineage>
        <taxon>Eukaryota</taxon>
        <taxon>Metazoa</taxon>
        <taxon>Chordata</taxon>
        <taxon>Craniata</taxon>
        <taxon>Vertebrata</taxon>
        <taxon>Euteleostomi</taxon>
        <taxon>Amphibia</taxon>
        <taxon>Batrachia</taxon>
        <taxon>Caudata</taxon>
        <taxon>Salamandroidea</taxon>
        <taxon>Salamandridae</taxon>
        <taxon>Pleurodelinae</taxon>
        <taxon>Pleurodeles</taxon>
    </lineage>
</organism>
<dbReference type="AlphaFoldDB" id="A0AAV7MAW6"/>
<evidence type="ECO:0000313" key="2">
    <source>
        <dbReference type="Proteomes" id="UP001066276"/>
    </source>
</evidence>